<keyword evidence="3" id="KW-0560">Oxidoreductase</keyword>
<evidence type="ECO:0000313" key="6">
    <source>
        <dbReference type="EMBL" id="AXB47758.1"/>
    </source>
</evidence>
<organism evidence="6 7">
    <name type="scientific">Amycolatopsis albispora</name>
    <dbReference type="NCBI Taxonomy" id="1804986"/>
    <lineage>
        <taxon>Bacteria</taxon>
        <taxon>Bacillati</taxon>
        <taxon>Actinomycetota</taxon>
        <taxon>Actinomycetes</taxon>
        <taxon>Pseudonocardiales</taxon>
        <taxon>Pseudonocardiaceae</taxon>
        <taxon>Amycolatopsis</taxon>
    </lineage>
</organism>
<dbReference type="RefSeq" id="WP_113696820.1">
    <property type="nucleotide sequence ID" value="NZ_CP015163.1"/>
</dbReference>
<evidence type="ECO:0000313" key="7">
    <source>
        <dbReference type="Proteomes" id="UP000250434"/>
    </source>
</evidence>
<feature type="domain" description="FAD-binding" evidence="5">
    <location>
        <begin position="301"/>
        <end position="368"/>
    </location>
</feature>
<dbReference type="PANTHER" id="PTHR47178">
    <property type="entry name" value="MONOOXYGENASE, FAD-BINDING"/>
    <property type="match status" value="1"/>
</dbReference>
<evidence type="ECO:0000259" key="5">
    <source>
        <dbReference type="Pfam" id="PF01494"/>
    </source>
</evidence>
<dbReference type="OrthoDB" id="3322136at2"/>
<dbReference type="Pfam" id="PF13450">
    <property type="entry name" value="NAD_binding_8"/>
    <property type="match status" value="1"/>
</dbReference>
<keyword evidence="4 6" id="KW-0503">Monooxygenase</keyword>
<evidence type="ECO:0000256" key="2">
    <source>
        <dbReference type="ARBA" id="ARBA00022827"/>
    </source>
</evidence>
<dbReference type="KEGG" id="aab:A4R43_39305"/>
<dbReference type="PRINTS" id="PR00420">
    <property type="entry name" value="RNGMNOXGNASE"/>
</dbReference>
<reference evidence="6 7" key="1">
    <citation type="submission" date="2016-04" db="EMBL/GenBank/DDBJ databases">
        <title>Complete genome sequence and analysis of deep-sea sediment isolate, Amycolatopsis sp. WP1.</title>
        <authorList>
            <person name="Wang H."/>
            <person name="Chen S."/>
            <person name="Wu Q."/>
        </authorList>
    </citation>
    <scope>NUCLEOTIDE SEQUENCE [LARGE SCALE GENOMIC DNA]</scope>
    <source>
        <strain evidence="6 7">WP1</strain>
    </source>
</reference>
<dbReference type="Proteomes" id="UP000250434">
    <property type="component" value="Chromosome"/>
</dbReference>
<accession>A0A344LI84</accession>
<dbReference type="PANTHER" id="PTHR47178:SF5">
    <property type="entry name" value="FAD-BINDING DOMAIN-CONTAINING PROTEIN"/>
    <property type="match status" value="1"/>
</dbReference>
<name>A0A344LI84_9PSEU</name>
<keyword evidence="2" id="KW-0274">FAD</keyword>
<evidence type="ECO:0000256" key="1">
    <source>
        <dbReference type="ARBA" id="ARBA00022630"/>
    </source>
</evidence>
<dbReference type="EMBL" id="CP015163">
    <property type="protein sequence ID" value="AXB47758.1"/>
    <property type="molecule type" value="Genomic_DNA"/>
</dbReference>
<dbReference type="AlphaFoldDB" id="A0A344LI84"/>
<sequence length="412" mass="44813">MTTLRVGIIGGGTGGLCLAHGLRRAGVEVAVYERSRSRTERLQGYRVHINPHGARALHACLPPSLWERFVATSGDGGAFGFLTEQLKELLVIDTDPGPDPVRAHHSVSRITLHQLLSAELDGILHHGKEFVRYADGGRRICFADGTEAEADVLIGADGANSRVRAQFLPHATRVDTGIRAIVGKLPLRDANLPRRLAEGPNTIMPRKDCGMFTAPHESPGVDDETASLEPELFGNTEGYLMWSFAARREFYRRELSELDGDGLKSVVRGHIRDWHPELDRIVERSPAAAVSLVPILTSEPVEPWEPGRVTLLGDAAHSMTPFRGIGANTALRDAELLCAELSRGGSSAVAAIGNYEERMRDYGFAAVRASRRSAEQFVSGNAAARLAFRGALRFLTAVPPLKRRAFAEHGTD</sequence>
<evidence type="ECO:0000256" key="3">
    <source>
        <dbReference type="ARBA" id="ARBA00023002"/>
    </source>
</evidence>
<dbReference type="InterPro" id="IPR036188">
    <property type="entry name" value="FAD/NAD-bd_sf"/>
</dbReference>
<dbReference type="Pfam" id="PF01494">
    <property type="entry name" value="FAD_binding_3"/>
    <property type="match status" value="1"/>
</dbReference>
<dbReference type="SUPFAM" id="SSF51905">
    <property type="entry name" value="FAD/NAD(P)-binding domain"/>
    <property type="match status" value="1"/>
</dbReference>
<proteinExistence type="predicted"/>
<dbReference type="GO" id="GO:0071949">
    <property type="term" value="F:FAD binding"/>
    <property type="evidence" value="ECO:0007669"/>
    <property type="project" value="InterPro"/>
</dbReference>
<dbReference type="Gene3D" id="3.50.50.60">
    <property type="entry name" value="FAD/NAD(P)-binding domain"/>
    <property type="match status" value="1"/>
</dbReference>
<gene>
    <name evidence="6" type="ORF">A4R43_39305</name>
</gene>
<keyword evidence="7" id="KW-1185">Reference proteome</keyword>
<dbReference type="GO" id="GO:0004497">
    <property type="term" value="F:monooxygenase activity"/>
    <property type="evidence" value="ECO:0007669"/>
    <property type="project" value="UniProtKB-KW"/>
</dbReference>
<evidence type="ECO:0000256" key="4">
    <source>
        <dbReference type="ARBA" id="ARBA00023033"/>
    </source>
</evidence>
<dbReference type="InterPro" id="IPR002938">
    <property type="entry name" value="FAD-bd"/>
</dbReference>
<keyword evidence="1" id="KW-0285">Flavoprotein</keyword>
<protein>
    <submittedName>
        <fullName evidence="6">FAD-binding monooxygenase</fullName>
    </submittedName>
</protein>